<evidence type="ECO:0000256" key="4">
    <source>
        <dbReference type="ARBA" id="ARBA00022840"/>
    </source>
</evidence>
<dbReference type="PANTHER" id="PTHR43553:SF24">
    <property type="entry name" value="ENERGY-COUPLING FACTOR TRANSPORTER ATP-BINDING PROTEIN ECFA1"/>
    <property type="match status" value="1"/>
</dbReference>
<dbReference type="PROSITE" id="PS50893">
    <property type="entry name" value="ABC_TRANSPORTER_2"/>
    <property type="match status" value="2"/>
</dbReference>
<organism evidence="6 7">
    <name type="scientific">Isoptericola chiayiensis</name>
    <dbReference type="NCBI Taxonomy" id="579446"/>
    <lineage>
        <taxon>Bacteria</taxon>
        <taxon>Bacillati</taxon>
        <taxon>Actinomycetota</taxon>
        <taxon>Actinomycetes</taxon>
        <taxon>Micrococcales</taxon>
        <taxon>Promicromonosporaceae</taxon>
        <taxon>Isoptericola</taxon>
    </lineage>
</organism>
<keyword evidence="2" id="KW-0813">Transport</keyword>
<evidence type="ECO:0000256" key="3">
    <source>
        <dbReference type="ARBA" id="ARBA00022741"/>
    </source>
</evidence>
<name>A0ABP8YBA2_9MICO</name>
<keyword evidence="4" id="KW-0067">ATP-binding</keyword>
<protein>
    <submittedName>
        <fullName evidence="6">Energy-coupling factor transporter ATPase</fullName>
    </submittedName>
</protein>
<dbReference type="Gene3D" id="3.40.50.300">
    <property type="entry name" value="P-loop containing nucleotide triphosphate hydrolases"/>
    <property type="match status" value="2"/>
</dbReference>
<accession>A0ABP8YBA2</accession>
<evidence type="ECO:0000256" key="1">
    <source>
        <dbReference type="ARBA" id="ARBA00005417"/>
    </source>
</evidence>
<dbReference type="PROSITE" id="PS00211">
    <property type="entry name" value="ABC_TRANSPORTER_1"/>
    <property type="match status" value="1"/>
</dbReference>
<keyword evidence="7" id="KW-1185">Reference proteome</keyword>
<evidence type="ECO:0000259" key="5">
    <source>
        <dbReference type="PROSITE" id="PS50893"/>
    </source>
</evidence>
<dbReference type="CDD" id="cd03225">
    <property type="entry name" value="ABC_cobalt_CbiO_domain1"/>
    <property type="match status" value="2"/>
</dbReference>
<dbReference type="Pfam" id="PF00005">
    <property type="entry name" value="ABC_tran"/>
    <property type="match status" value="2"/>
</dbReference>
<evidence type="ECO:0000256" key="2">
    <source>
        <dbReference type="ARBA" id="ARBA00022448"/>
    </source>
</evidence>
<dbReference type="InterPro" id="IPR017871">
    <property type="entry name" value="ABC_transporter-like_CS"/>
</dbReference>
<reference evidence="7" key="1">
    <citation type="journal article" date="2019" name="Int. J. Syst. Evol. Microbiol.">
        <title>The Global Catalogue of Microorganisms (GCM) 10K type strain sequencing project: providing services to taxonomists for standard genome sequencing and annotation.</title>
        <authorList>
            <consortium name="The Broad Institute Genomics Platform"/>
            <consortium name="The Broad Institute Genome Sequencing Center for Infectious Disease"/>
            <person name="Wu L."/>
            <person name="Ma J."/>
        </authorList>
    </citation>
    <scope>NUCLEOTIDE SEQUENCE [LARGE SCALE GENOMIC DNA]</scope>
    <source>
        <strain evidence="7">JCM 18063</strain>
    </source>
</reference>
<dbReference type="PANTHER" id="PTHR43553">
    <property type="entry name" value="HEAVY METAL TRANSPORTER"/>
    <property type="match status" value="1"/>
</dbReference>
<dbReference type="InterPro" id="IPR027417">
    <property type="entry name" value="P-loop_NTPase"/>
</dbReference>
<dbReference type="SUPFAM" id="SSF52540">
    <property type="entry name" value="P-loop containing nucleoside triphosphate hydrolases"/>
    <property type="match status" value="2"/>
</dbReference>
<dbReference type="EMBL" id="BAABID010000006">
    <property type="protein sequence ID" value="GAA4724478.1"/>
    <property type="molecule type" value="Genomic_DNA"/>
</dbReference>
<proteinExistence type="inferred from homology"/>
<sequence length="635" mass="66671">MTTSTTSPESHDMTPTLACLAPSGALSGRIVSCPSDGQGLVRRVRFAYPGPVILPLLETTGLRVRHHLPHDDGGFRLGAAAPDGVDLAVHPGEVVLLLGPSGCGKSTLALATNGLVPHVVAADVAGTITAGGRDVARTRPPELAGDVAMVFQDPDAQVVTGSVLDEVCFAPENLCRPADEVLARAETALRQVGLWARRADDPATLSGGGRQRLALAAALSAGARTLVLDEPTANLDPAGVEEVYDVLRTLVATGEHGVLLVEHDLDVAADVASRVVVLDDGGRVAAEGPVREVLTGQAKLLDALGVWLPTATLAGLRLRDQGVVVDPLPLTPAELTATLEAADDLPDPAAHADPRRPGPPVLTVDRLTFRRGRTTVLRDVGLAVGRGEFLAVVGANGAGKSTLAQLVAGVLRPRRRAVQGSVAVAGLDPWRADVRDLTAAVGFVFQNPEHQFVTSRVDDELAVGLRARGLPEPEIAARVEDVLDRFGLTPLRDRHPFWLSGGQKRRLSVGTAIVCRPDVLVLDEPTYGQDRERAVELLDLLTALHDDGTTVVVVSHDMQLVAEHATRVVALADGRVVADGSPAVVLGDEALLARAGLRTPPLARATRDVHRHPRWRSVTRLADLPTATAPVEVGA</sequence>
<comment type="caution">
    <text evidence="6">The sequence shown here is derived from an EMBL/GenBank/DDBJ whole genome shotgun (WGS) entry which is preliminary data.</text>
</comment>
<feature type="domain" description="ABC transporter" evidence="5">
    <location>
        <begin position="362"/>
        <end position="598"/>
    </location>
</feature>
<gene>
    <name evidence="6" type="ORF">GCM10023216_13140</name>
</gene>
<comment type="similarity">
    <text evidence="1">Belongs to the ABC transporter superfamily.</text>
</comment>
<dbReference type="SMART" id="SM00382">
    <property type="entry name" value="AAA"/>
    <property type="match status" value="2"/>
</dbReference>
<feature type="domain" description="ABC transporter" evidence="5">
    <location>
        <begin position="62"/>
        <end position="306"/>
    </location>
</feature>
<evidence type="ECO:0000313" key="7">
    <source>
        <dbReference type="Proteomes" id="UP001500956"/>
    </source>
</evidence>
<dbReference type="InterPro" id="IPR003593">
    <property type="entry name" value="AAA+_ATPase"/>
</dbReference>
<dbReference type="InterPro" id="IPR003439">
    <property type="entry name" value="ABC_transporter-like_ATP-bd"/>
</dbReference>
<dbReference type="Proteomes" id="UP001500956">
    <property type="component" value="Unassembled WGS sequence"/>
</dbReference>
<dbReference type="InterPro" id="IPR015856">
    <property type="entry name" value="ABC_transpr_CbiO/EcfA_su"/>
</dbReference>
<keyword evidence="3" id="KW-0547">Nucleotide-binding</keyword>
<evidence type="ECO:0000313" key="6">
    <source>
        <dbReference type="EMBL" id="GAA4724478.1"/>
    </source>
</evidence>
<dbReference type="InterPro" id="IPR050095">
    <property type="entry name" value="ECF_ABC_transporter_ATP-bd"/>
</dbReference>